<keyword evidence="2" id="KW-0812">Transmembrane</keyword>
<feature type="compositionally biased region" description="Polar residues" evidence="1">
    <location>
        <begin position="444"/>
        <end position="463"/>
    </location>
</feature>
<dbReference type="Proteomes" id="UP001497382">
    <property type="component" value="Unassembled WGS sequence"/>
</dbReference>
<dbReference type="InterPro" id="IPR011641">
    <property type="entry name" value="Tyr-kin_ephrin_A/B_rcpt-like"/>
</dbReference>
<dbReference type="AlphaFoldDB" id="A0AAV2AA38"/>
<reference evidence="5 6" key="1">
    <citation type="submission" date="2024-04" db="EMBL/GenBank/DDBJ databases">
        <authorList>
            <person name="Rising A."/>
            <person name="Reimegard J."/>
            <person name="Sonavane S."/>
            <person name="Akerstrom W."/>
            <person name="Nylinder S."/>
            <person name="Hedman E."/>
            <person name="Kallberg Y."/>
        </authorList>
    </citation>
    <scope>NUCLEOTIDE SEQUENCE [LARGE SCALE GENOMIC DNA]</scope>
</reference>
<evidence type="ECO:0000256" key="3">
    <source>
        <dbReference type="SAM" id="SignalP"/>
    </source>
</evidence>
<evidence type="ECO:0000256" key="1">
    <source>
        <dbReference type="SAM" id="MobiDB-lite"/>
    </source>
</evidence>
<proteinExistence type="predicted"/>
<evidence type="ECO:0000313" key="5">
    <source>
        <dbReference type="EMBL" id="CAL1280841.1"/>
    </source>
</evidence>
<accession>A0AAV2AA38</accession>
<sequence>MVILFCCLILVNCGLSFAELSVLKSLKRLFVREIKQETIDGSVHDKVYLGSNVKIPCFGKKEPPKNVKKYTWEHLKNVISNDNRHLIDEDGTLTIYSASIDDMGIIFCTGFTRSSSKKVKHTVEVVQLPSSNLQISFVYSVKLCNEESKEIAKRFVELKLKDAICINEECKILLVESTCKNDPLPIPSLKVTVSIIIPAIPNGNCSPDCTRRNMKDLIEKVTKETVETIMRGDALKLPDEEEDLTISYYDSKEESVCDPGFEMKEIASNTLCIPCYPGYYLNKGYCIPCHFNKYSEIFAATECRPCGSKRGTSKRAARSKEDCHFSGSKFVGALIFVFLPLLFFITGLCWMIRRYARKPILFSFIDKCFFCSKKRAPEKDVLKSVVSVTESEPEYEDKSPSIIAFSGPGQVMEDHSLDKEVKKLDEERKASNKKGAIPLPPAMPTQSMIKRAARNSTAYGKIT</sequence>
<feature type="domain" description="Tyrosine-protein kinase ephrin type A/B receptor-like" evidence="4">
    <location>
        <begin position="278"/>
        <end position="323"/>
    </location>
</feature>
<dbReference type="SUPFAM" id="SSF48726">
    <property type="entry name" value="Immunoglobulin"/>
    <property type="match status" value="1"/>
</dbReference>
<protein>
    <recommendedName>
        <fullName evidence="4">Tyrosine-protein kinase ephrin type A/B receptor-like domain-containing protein</fullName>
    </recommendedName>
</protein>
<evidence type="ECO:0000259" key="4">
    <source>
        <dbReference type="Pfam" id="PF07699"/>
    </source>
</evidence>
<gene>
    <name evidence="5" type="ORF">LARSCL_LOCUS11220</name>
</gene>
<comment type="caution">
    <text evidence="5">The sequence shown here is derived from an EMBL/GenBank/DDBJ whole genome shotgun (WGS) entry which is preliminary data.</text>
</comment>
<feature type="transmembrane region" description="Helical" evidence="2">
    <location>
        <begin position="330"/>
        <end position="352"/>
    </location>
</feature>
<keyword evidence="2" id="KW-1133">Transmembrane helix</keyword>
<evidence type="ECO:0000313" key="6">
    <source>
        <dbReference type="Proteomes" id="UP001497382"/>
    </source>
</evidence>
<dbReference type="Gene3D" id="2.60.40.10">
    <property type="entry name" value="Immunoglobulins"/>
    <property type="match status" value="1"/>
</dbReference>
<feature type="chain" id="PRO_5043864207" description="Tyrosine-protein kinase ephrin type A/B receptor-like domain-containing protein" evidence="3">
    <location>
        <begin position="19"/>
        <end position="463"/>
    </location>
</feature>
<evidence type="ECO:0000256" key="2">
    <source>
        <dbReference type="SAM" id="Phobius"/>
    </source>
</evidence>
<feature type="signal peptide" evidence="3">
    <location>
        <begin position="1"/>
        <end position="18"/>
    </location>
</feature>
<dbReference type="EMBL" id="CAXIEN010000137">
    <property type="protein sequence ID" value="CAL1280841.1"/>
    <property type="molecule type" value="Genomic_DNA"/>
</dbReference>
<organism evidence="5 6">
    <name type="scientific">Larinioides sclopetarius</name>
    <dbReference type="NCBI Taxonomy" id="280406"/>
    <lineage>
        <taxon>Eukaryota</taxon>
        <taxon>Metazoa</taxon>
        <taxon>Ecdysozoa</taxon>
        <taxon>Arthropoda</taxon>
        <taxon>Chelicerata</taxon>
        <taxon>Arachnida</taxon>
        <taxon>Araneae</taxon>
        <taxon>Araneomorphae</taxon>
        <taxon>Entelegynae</taxon>
        <taxon>Araneoidea</taxon>
        <taxon>Araneidae</taxon>
        <taxon>Larinioides</taxon>
    </lineage>
</organism>
<dbReference type="InterPro" id="IPR013783">
    <property type="entry name" value="Ig-like_fold"/>
</dbReference>
<dbReference type="SMART" id="SM01411">
    <property type="entry name" value="Ephrin_rec_like"/>
    <property type="match status" value="1"/>
</dbReference>
<keyword evidence="2" id="KW-0472">Membrane</keyword>
<name>A0AAV2AA38_9ARAC</name>
<feature type="region of interest" description="Disordered" evidence="1">
    <location>
        <begin position="424"/>
        <end position="463"/>
    </location>
</feature>
<keyword evidence="6" id="KW-1185">Reference proteome</keyword>
<dbReference type="InterPro" id="IPR036179">
    <property type="entry name" value="Ig-like_dom_sf"/>
</dbReference>
<keyword evidence="3" id="KW-0732">Signal</keyword>
<dbReference type="Pfam" id="PF07699">
    <property type="entry name" value="Ephrin_rec_like"/>
    <property type="match status" value="1"/>
</dbReference>